<dbReference type="Proteomes" id="UP000061457">
    <property type="component" value="Chromosome I"/>
</dbReference>
<evidence type="ECO:0000313" key="2">
    <source>
        <dbReference type="Proteomes" id="UP000061457"/>
    </source>
</evidence>
<keyword evidence="2" id="KW-1185">Reference proteome</keyword>
<dbReference type="AlphaFoldDB" id="A0A0S2K256"/>
<protein>
    <submittedName>
        <fullName evidence="1">Uncharacterized protein</fullName>
    </submittedName>
</protein>
<reference evidence="1 2" key="1">
    <citation type="submission" date="2015-11" db="EMBL/GenBank/DDBJ databases">
        <authorList>
            <person name="Zhang Y."/>
            <person name="Guo Z."/>
        </authorList>
    </citation>
    <scope>NUCLEOTIDE SEQUENCE [LARGE SCALE GENOMIC DNA]</scope>
    <source>
        <strain evidence="1 2">KCTC 12086</strain>
    </source>
</reference>
<accession>A0A0S2K256</accession>
<dbReference type="EMBL" id="CP013187">
    <property type="protein sequence ID" value="ALO42142.1"/>
    <property type="molecule type" value="Genomic_DNA"/>
</dbReference>
<dbReference type="KEGG" id="pphe:PP2015_1640"/>
<dbReference type="STRING" id="161398.PP2015_1640"/>
<proteinExistence type="predicted"/>
<organism evidence="1 2">
    <name type="scientific">Pseudoalteromonas phenolica</name>
    <dbReference type="NCBI Taxonomy" id="161398"/>
    <lineage>
        <taxon>Bacteria</taxon>
        <taxon>Pseudomonadati</taxon>
        <taxon>Pseudomonadota</taxon>
        <taxon>Gammaproteobacteria</taxon>
        <taxon>Alteromonadales</taxon>
        <taxon>Pseudoalteromonadaceae</taxon>
        <taxon>Pseudoalteromonas</taxon>
    </lineage>
</organism>
<sequence>MDEGTSAIAGRVSGATNKVFLPQKRPLSKADWYKKSAKRFSVKKLKGK</sequence>
<gene>
    <name evidence="1" type="ORF">PP2015_1640</name>
</gene>
<evidence type="ECO:0000313" key="1">
    <source>
        <dbReference type="EMBL" id="ALO42142.1"/>
    </source>
</evidence>
<name>A0A0S2K256_9GAMM</name>